<feature type="region of interest" description="Disordered" evidence="1">
    <location>
        <begin position="108"/>
        <end position="175"/>
    </location>
</feature>
<proteinExistence type="predicted"/>
<gene>
    <name evidence="2" type="ORF">AB1Y20_019094</name>
</gene>
<dbReference type="Proteomes" id="UP001515480">
    <property type="component" value="Unassembled WGS sequence"/>
</dbReference>
<feature type="region of interest" description="Disordered" evidence="1">
    <location>
        <begin position="1"/>
        <end position="34"/>
    </location>
</feature>
<protein>
    <submittedName>
        <fullName evidence="2">Uncharacterized protein</fullName>
    </submittedName>
</protein>
<evidence type="ECO:0000313" key="2">
    <source>
        <dbReference type="EMBL" id="KAL1524186.1"/>
    </source>
</evidence>
<dbReference type="AlphaFoldDB" id="A0AB34JT89"/>
<reference evidence="2 3" key="1">
    <citation type="journal article" date="2024" name="Science">
        <title>Giant polyketide synthase enzymes in the biosynthesis of giant marine polyether toxins.</title>
        <authorList>
            <person name="Fallon T.R."/>
            <person name="Shende V.V."/>
            <person name="Wierzbicki I.H."/>
            <person name="Pendleton A.L."/>
            <person name="Watervoot N.F."/>
            <person name="Auber R.P."/>
            <person name="Gonzalez D.J."/>
            <person name="Wisecaver J.H."/>
            <person name="Moore B.S."/>
        </authorList>
    </citation>
    <scope>NUCLEOTIDE SEQUENCE [LARGE SCALE GENOMIC DNA]</scope>
    <source>
        <strain evidence="2 3">12B1</strain>
    </source>
</reference>
<feature type="region of interest" description="Disordered" evidence="1">
    <location>
        <begin position="210"/>
        <end position="260"/>
    </location>
</feature>
<sequence>MRRRRGYLAERTVLPQEASDRAKEKRAQAAERLRSRRAQLEAGAAGDGFVAGGDELGEEWSNGYGVTQGGGDVHHTHPRRGVFSPLELDDQPWGANCWAPPTEALTVGFKVEGSSAGNQPKPRQRTQQPPVEPRAAQGCHSKPQRVREVVRPHRDLPQPPSPIELGGRPNWADGLQIGQVGEEDGSQVLRVGSPFVPSVENALCQEVHSTQVSVQQQHVAAPHSPKSDEQPSQGSPTSTVAGRKKKPVWRRPAVPLDRVL</sequence>
<keyword evidence="3" id="KW-1185">Reference proteome</keyword>
<feature type="compositionally biased region" description="Polar residues" evidence="1">
    <location>
        <begin position="230"/>
        <end position="240"/>
    </location>
</feature>
<name>A0AB34JT89_PRYPA</name>
<feature type="compositionally biased region" description="Basic and acidic residues" evidence="1">
    <location>
        <begin position="145"/>
        <end position="156"/>
    </location>
</feature>
<accession>A0AB34JT89</accession>
<feature type="compositionally biased region" description="Low complexity" evidence="1">
    <location>
        <begin position="210"/>
        <end position="219"/>
    </location>
</feature>
<feature type="compositionally biased region" description="Low complexity" evidence="1">
    <location>
        <begin position="119"/>
        <end position="129"/>
    </location>
</feature>
<comment type="caution">
    <text evidence="2">The sequence shown here is derived from an EMBL/GenBank/DDBJ whole genome shotgun (WGS) entry which is preliminary data.</text>
</comment>
<evidence type="ECO:0000313" key="3">
    <source>
        <dbReference type="Proteomes" id="UP001515480"/>
    </source>
</evidence>
<evidence type="ECO:0000256" key="1">
    <source>
        <dbReference type="SAM" id="MobiDB-lite"/>
    </source>
</evidence>
<dbReference type="EMBL" id="JBGBPQ010000005">
    <property type="protein sequence ID" value="KAL1524186.1"/>
    <property type="molecule type" value="Genomic_DNA"/>
</dbReference>
<feature type="compositionally biased region" description="Basic and acidic residues" evidence="1">
    <location>
        <begin position="18"/>
        <end position="33"/>
    </location>
</feature>
<organism evidence="2 3">
    <name type="scientific">Prymnesium parvum</name>
    <name type="common">Toxic golden alga</name>
    <dbReference type="NCBI Taxonomy" id="97485"/>
    <lineage>
        <taxon>Eukaryota</taxon>
        <taxon>Haptista</taxon>
        <taxon>Haptophyta</taxon>
        <taxon>Prymnesiophyceae</taxon>
        <taxon>Prymnesiales</taxon>
        <taxon>Prymnesiaceae</taxon>
        <taxon>Prymnesium</taxon>
    </lineage>
</organism>